<dbReference type="Pfam" id="PF18940">
    <property type="entry name" value="DUF5687"/>
    <property type="match status" value="1"/>
</dbReference>
<dbReference type="STRING" id="641526.ADIWIN_0359"/>
<keyword evidence="1" id="KW-0472">Membrane</keyword>
<sequence>MGVFALINWLVGFGAAIAFLIVLGIAGIVFHKKLMKGITKKYLDSKYKMINAFSQDS</sequence>
<dbReference type="eggNOG" id="ENOG502ZNYC">
    <property type="taxonomic scope" value="Bacteria"/>
</dbReference>
<organism evidence="2 3">
    <name type="scientific">Winogradskyella psychrotolerans RS-3</name>
    <dbReference type="NCBI Taxonomy" id="641526"/>
    <lineage>
        <taxon>Bacteria</taxon>
        <taxon>Pseudomonadati</taxon>
        <taxon>Bacteroidota</taxon>
        <taxon>Flavobacteriia</taxon>
        <taxon>Flavobacteriales</taxon>
        <taxon>Flavobacteriaceae</taxon>
        <taxon>Winogradskyella</taxon>
    </lineage>
</organism>
<gene>
    <name evidence="2" type="ORF">ADIWIN_0359</name>
</gene>
<accession>S7VYU9</accession>
<dbReference type="Proteomes" id="UP000014962">
    <property type="component" value="Unassembled WGS sequence"/>
</dbReference>
<reference evidence="2 3" key="1">
    <citation type="journal article" date="2013" name="Genome Announc.">
        <title>Draft Genome Sequence of Winogradskyella psychrotolerans RS-3T, Isolated from the Marine Transect of Kongsfjorden, Ny-Alesund, Svalbard, Arctic Ocean.</title>
        <authorList>
            <person name="Kumar Pinnaka A."/>
            <person name="Ara S."/>
            <person name="Singh A."/>
            <person name="Shivaji S."/>
        </authorList>
    </citation>
    <scope>NUCLEOTIDE SEQUENCE [LARGE SCALE GENOMIC DNA]</scope>
    <source>
        <strain evidence="2 3">RS-3</strain>
    </source>
</reference>
<dbReference type="InterPro" id="IPR043742">
    <property type="entry name" value="DUF5687"/>
</dbReference>
<feature type="transmembrane region" description="Helical" evidence="1">
    <location>
        <begin position="6"/>
        <end position="30"/>
    </location>
</feature>
<dbReference type="AlphaFoldDB" id="S7VYU9"/>
<keyword evidence="1" id="KW-0812">Transmembrane</keyword>
<proteinExistence type="predicted"/>
<name>S7VYU9_9FLAO</name>
<keyword evidence="1" id="KW-1133">Transmembrane helix</keyword>
<evidence type="ECO:0000313" key="2">
    <source>
        <dbReference type="EMBL" id="EPR74607.1"/>
    </source>
</evidence>
<comment type="caution">
    <text evidence="2">The sequence shown here is derived from an EMBL/GenBank/DDBJ whole genome shotgun (WGS) entry which is preliminary data.</text>
</comment>
<dbReference type="EMBL" id="ATMR01000019">
    <property type="protein sequence ID" value="EPR74607.1"/>
    <property type="molecule type" value="Genomic_DNA"/>
</dbReference>
<protein>
    <submittedName>
        <fullName evidence="2">Uncharacterized protein</fullName>
    </submittedName>
</protein>
<evidence type="ECO:0000256" key="1">
    <source>
        <dbReference type="SAM" id="Phobius"/>
    </source>
</evidence>
<evidence type="ECO:0000313" key="3">
    <source>
        <dbReference type="Proteomes" id="UP000014962"/>
    </source>
</evidence>
<keyword evidence="3" id="KW-1185">Reference proteome</keyword>